<accession>A0ABW4PGD0</accession>
<evidence type="ECO:0000256" key="4">
    <source>
        <dbReference type="ARBA" id="ARBA00047942"/>
    </source>
</evidence>
<evidence type="ECO:0000313" key="6">
    <source>
        <dbReference type="EMBL" id="MFD1829782.1"/>
    </source>
</evidence>
<dbReference type="InterPro" id="IPR029063">
    <property type="entry name" value="SAM-dependent_MTases_sf"/>
</dbReference>
<evidence type="ECO:0000256" key="3">
    <source>
        <dbReference type="ARBA" id="ARBA00022679"/>
    </source>
</evidence>
<dbReference type="SUPFAM" id="SSF53335">
    <property type="entry name" value="S-adenosyl-L-methionine-dependent methyltransferases"/>
    <property type="match status" value="1"/>
</dbReference>
<reference evidence="7" key="1">
    <citation type="journal article" date="2019" name="Int. J. Syst. Evol. Microbiol.">
        <title>The Global Catalogue of Microorganisms (GCM) 10K type strain sequencing project: providing services to taxonomists for standard genome sequencing and annotation.</title>
        <authorList>
            <consortium name="The Broad Institute Genomics Platform"/>
            <consortium name="The Broad Institute Genome Sequencing Center for Infectious Disease"/>
            <person name="Wu L."/>
            <person name="Ma J."/>
        </authorList>
    </citation>
    <scope>NUCLEOTIDE SEQUENCE [LARGE SCALE GENOMIC DNA]</scope>
    <source>
        <strain evidence="7">CGMCC 4.7455</strain>
    </source>
</reference>
<sequence length="1637" mass="182704">MITVAFEAIVNRGEYISAHYLAEVFSKDLVDLRKRWTAADRAGQPTSRSGVKNLGRGYFKAKVNITEKGDLGGAELRKLNDALLTALAYTSPGDEPQQREGDTHTRIQRGVYEVMRADKVREVPVAFAAKGPGGVELVALDVTWGTDADLVVSDVEDGGAELLTPIHLDGKQRITSAADAVTFLFGCEDSYAPRFVLLLAGGAIVLADRTAWHEGRFLGVNIDAALDRNLAGDDGELEAVSALFGAESLLTGGGAVGFLDNLVDKGRKHAVGVSKELREGLRRSVELIAQEILDRIHDHPADPAELGDSNELATRLTQESLRYLYRILFLLYAEARPELGILPSQDDAYQDGYSLARLGELVSYDLPEEAQEGHHFYESLDLLFRLVDQGHRTMEDHEPHHTETLDTDGIRFESLRSDLFKADATPLIGSVRIDGEKVDTRLRNKVLWRVLNLLMLSRGKKGKGFISYAQLGINQLGAVYEGLMSYTGFFATEDLYEVAKPDSDGLAGTWVIPQSEADNYDDEVFVKRPDEITGVPKRVEHKKGSFVYRLSGRERQRSASYYTPEVLTRSTVRHALAELLDQDGKTTLARDILDLTVCEPALGSGAFLNEAINQLAAEYLKRRMAELSAEQGKEVQLPPDQYEVELQKVKAYLALHNSYGVDLNQTAVELAEVSLWLNAMHKGLKAPWFGLHLRRGNSLIGARRAVYNVSALKRKAWLTTVPTDRPLQEGAEEGVFQAGEEIHHFLLPAKGWGAVADAKQAKELVREERDRLAEWRKKVASTPSAAQTKRLLALATRVERLWALTWRRLVVSEAEVRRDIGVWEVDKERPLPRSSGAVSREQVEQALQEPGAPLGRLKLVMDAWCAFWFWPVGQPGTPEPPTFNEWLDFCEAVLGVPPAKAKAKSTKRGAGAGLDDEFGLFADSGDFKQLAVDDELDRTLSQCADMPTVTVRFPWLSEVSVIVRREGFFHWDLEFAHIFKRGGFDLQVGNPPWHKPAWNDELSLAEYDPWFGLTKEAPEKVRETRRLATLANEVAKQGYLADLNSWAGVNAQLGHETLHPVTSGMKTNLYLNFMEQAWRNLGPQGVVGLLHPESHFTDPKGGALRSATYRRLRRHFQFRNEARLFEEVHHTFEFGIHVYSLPREPLFFNMSGIFIPDTIDKSLNHDGSGEIPGLQHESGGWDTRPHFSRVVEVNPSVLSEWATLLDDPDTPSNMARMARPLTVIDRNAVEVFAKFPERLGGHKNWMTLAFDEKKAKRDGFIEWKTAIPSSIDEVVLQGPHFSVANPFNKQPNPGCRSNQDYSTLILGDLPESFIPRTNYARACSPEEFRDAQRKWDGRASTEYFRVAWRNMTSSELERGLHATLIPPGPTHVHAVHSMALDSPMKTAIVAGLWASIPLDFLVKVSGTAKVSMELADRFPAPFSHPLATPLLLRALRLNCLTRDYAPLWEDLFEAVWLSDRWTVPDSPRSEIQDVEPTWSMSTPLRVEYDRRMALVEIDAIVAVMLGLTAEQLCAMYRSQFAVLRKYEWEMFFAADGHKIGAANHNVGIRQTPEETAFVKAWVKAARAGDPTPAVPEGWVKPNREAEMTRAHADFTARLLAGEYGDYAAYAAEHDDHGNLLGKAEADQAPSDVPAESR</sequence>
<gene>
    <name evidence="6" type="ORF">ACFSJS_08900</name>
</gene>
<dbReference type="PANTHER" id="PTHR33841">
    <property type="entry name" value="DNA METHYLTRANSFERASE YEEA-RELATED"/>
    <property type="match status" value="1"/>
</dbReference>
<evidence type="ECO:0000256" key="1">
    <source>
        <dbReference type="ARBA" id="ARBA00011900"/>
    </source>
</evidence>
<dbReference type="Gene3D" id="3.40.50.150">
    <property type="entry name" value="Vaccinia Virus protein VP39"/>
    <property type="match status" value="2"/>
</dbReference>
<keyword evidence="6" id="KW-0255">Endonuclease</keyword>
<organism evidence="6 7">
    <name type="scientific">Streptomyces desertarenae</name>
    <dbReference type="NCBI Taxonomy" id="2666184"/>
    <lineage>
        <taxon>Bacteria</taxon>
        <taxon>Bacillati</taxon>
        <taxon>Actinomycetota</taxon>
        <taxon>Actinomycetes</taxon>
        <taxon>Kitasatosporales</taxon>
        <taxon>Streptomycetaceae</taxon>
        <taxon>Streptomyces</taxon>
    </lineage>
</organism>
<comment type="caution">
    <text evidence="6">The sequence shown here is derived from an EMBL/GenBank/DDBJ whole genome shotgun (WGS) entry which is preliminary data.</text>
</comment>
<proteinExistence type="predicted"/>
<dbReference type="EMBL" id="JBHUFU010000004">
    <property type="protein sequence ID" value="MFD1829782.1"/>
    <property type="molecule type" value="Genomic_DNA"/>
</dbReference>
<keyword evidence="6" id="KW-0378">Hydrolase</keyword>
<keyword evidence="7" id="KW-1185">Reference proteome</keyword>
<evidence type="ECO:0000256" key="2">
    <source>
        <dbReference type="ARBA" id="ARBA00022603"/>
    </source>
</evidence>
<dbReference type="EC" id="2.1.1.72" evidence="1"/>
<keyword evidence="6" id="KW-0540">Nuclease</keyword>
<dbReference type="PANTHER" id="PTHR33841:SF1">
    <property type="entry name" value="DNA METHYLTRANSFERASE A"/>
    <property type="match status" value="1"/>
</dbReference>
<dbReference type="InterPro" id="IPR050953">
    <property type="entry name" value="N4_N6_ade-DNA_methylase"/>
</dbReference>
<keyword evidence="3" id="KW-0808">Transferase</keyword>
<feature type="region of interest" description="Disordered" evidence="5">
    <location>
        <begin position="1618"/>
        <end position="1637"/>
    </location>
</feature>
<protein>
    <recommendedName>
        <fullName evidence="1">site-specific DNA-methyltransferase (adenine-specific)</fullName>
        <ecNumber evidence="1">2.1.1.72</ecNumber>
    </recommendedName>
</protein>
<keyword evidence="2" id="KW-0489">Methyltransferase</keyword>
<evidence type="ECO:0000313" key="7">
    <source>
        <dbReference type="Proteomes" id="UP001597365"/>
    </source>
</evidence>
<name>A0ABW4PGD0_9ACTN</name>
<dbReference type="Proteomes" id="UP001597365">
    <property type="component" value="Unassembled WGS sequence"/>
</dbReference>
<dbReference type="GO" id="GO:0004519">
    <property type="term" value="F:endonuclease activity"/>
    <property type="evidence" value="ECO:0007669"/>
    <property type="project" value="UniProtKB-KW"/>
</dbReference>
<dbReference type="RefSeq" id="WP_380898664.1">
    <property type="nucleotide sequence ID" value="NZ_JBHUFU010000004.1"/>
</dbReference>
<comment type="catalytic activity">
    <reaction evidence="4">
        <text>a 2'-deoxyadenosine in DNA + S-adenosyl-L-methionine = an N(6)-methyl-2'-deoxyadenosine in DNA + S-adenosyl-L-homocysteine + H(+)</text>
        <dbReference type="Rhea" id="RHEA:15197"/>
        <dbReference type="Rhea" id="RHEA-COMP:12418"/>
        <dbReference type="Rhea" id="RHEA-COMP:12419"/>
        <dbReference type="ChEBI" id="CHEBI:15378"/>
        <dbReference type="ChEBI" id="CHEBI:57856"/>
        <dbReference type="ChEBI" id="CHEBI:59789"/>
        <dbReference type="ChEBI" id="CHEBI:90615"/>
        <dbReference type="ChEBI" id="CHEBI:90616"/>
        <dbReference type="EC" id="2.1.1.72"/>
    </reaction>
</comment>
<evidence type="ECO:0000256" key="5">
    <source>
        <dbReference type="SAM" id="MobiDB-lite"/>
    </source>
</evidence>